<dbReference type="Proteomes" id="UP000265520">
    <property type="component" value="Unassembled WGS sequence"/>
</dbReference>
<evidence type="ECO:0000313" key="1">
    <source>
        <dbReference type="EMBL" id="MCI04971.1"/>
    </source>
</evidence>
<accession>A0A392NYU7</accession>
<organism evidence="1 2">
    <name type="scientific">Trifolium medium</name>
    <dbReference type="NCBI Taxonomy" id="97028"/>
    <lineage>
        <taxon>Eukaryota</taxon>
        <taxon>Viridiplantae</taxon>
        <taxon>Streptophyta</taxon>
        <taxon>Embryophyta</taxon>
        <taxon>Tracheophyta</taxon>
        <taxon>Spermatophyta</taxon>
        <taxon>Magnoliopsida</taxon>
        <taxon>eudicotyledons</taxon>
        <taxon>Gunneridae</taxon>
        <taxon>Pentapetalae</taxon>
        <taxon>rosids</taxon>
        <taxon>fabids</taxon>
        <taxon>Fabales</taxon>
        <taxon>Fabaceae</taxon>
        <taxon>Papilionoideae</taxon>
        <taxon>50 kb inversion clade</taxon>
        <taxon>NPAAA clade</taxon>
        <taxon>Hologalegina</taxon>
        <taxon>IRL clade</taxon>
        <taxon>Trifolieae</taxon>
        <taxon>Trifolium</taxon>
    </lineage>
</organism>
<protein>
    <submittedName>
        <fullName evidence="1">Retrovirus-related Pol polyprotein from transposon TNT 1-94</fullName>
    </submittedName>
</protein>
<name>A0A392NYU7_9FABA</name>
<dbReference type="EMBL" id="LXQA010057150">
    <property type="protein sequence ID" value="MCI04971.1"/>
    <property type="molecule type" value="Genomic_DNA"/>
</dbReference>
<reference evidence="1 2" key="1">
    <citation type="journal article" date="2018" name="Front. Plant Sci.">
        <title>Red Clover (Trifolium pratense) and Zigzag Clover (T. medium) - A Picture of Genomic Similarities and Differences.</title>
        <authorList>
            <person name="Dluhosova J."/>
            <person name="Istvanek J."/>
            <person name="Nedelnik J."/>
            <person name="Repkova J."/>
        </authorList>
    </citation>
    <scope>NUCLEOTIDE SEQUENCE [LARGE SCALE GENOMIC DNA]</scope>
    <source>
        <strain evidence="2">cv. 10/8</strain>
        <tissue evidence="1">Leaf</tissue>
    </source>
</reference>
<sequence>MPLEGPDQIFIGSGQVSKFCHDNSVFFKLHSDVCYVKSQEASDILLQGRVGRDGLYEFPHLRFIQSPASSPT</sequence>
<evidence type="ECO:0000313" key="2">
    <source>
        <dbReference type="Proteomes" id="UP000265520"/>
    </source>
</evidence>
<dbReference type="AlphaFoldDB" id="A0A392NYU7"/>
<comment type="caution">
    <text evidence="1">The sequence shown here is derived from an EMBL/GenBank/DDBJ whole genome shotgun (WGS) entry which is preliminary data.</text>
</comment>
<proteinExistence type="predicted"/>
<keyword evidence="2" id="KW-1185">Reference proteome</keyword>